<evidence type="ECO:0000256" key="5">
    <source>
        <dbReference type="ARBA" id="ARBA00022475"/>
    </source>
</evidence>
<dbReference type="OrthoDB" id="9766909at2"/>
<dbReference type="GO" id="GO:0008658">
    <property type="term" value="F:penicillin binding"/>
    <property type="evidence" value="ECO:0007669"/>
    <property type="project" value="InterPro"/>
</dbReference>
<dbReference type="InterPro" id="IPR012338">
    <property type="entry name" value="Beta-lactam/transpept-like"/>
</dbReference>
<dbReference type="GO" id="GO:0008360">
    <property type="term" value="P:regulation of cell shape"/>
    <property type="evidence" value="ECO:0007669"/>
    <property type="project" value="UniProtKB-KW"/>
</dbReference>
<keyword evidence="6" id="KW-0121">Carboxypeptidase</keyword>
<dbReference type="Pfam" id="PF00912">
    <property type="entry name" value="Transgly"/>
    <property type="match status" value="1"/>
</dbReference>
<accession>A0A1I5P1A2</accession>
<dbReference type="NCBIfam" id="TIGR02074">
    <property type="entry name" value="PBP_1a_fam"/>
    <property type="match status" value="1"/>
</dbReference>
<dbReference type="Gene3D" id="3.40.710.10">
    <property type="entry name" value="DD-peptidase/beta-lactamase superfamily"/>
    <property type="match status" value="1"/>
</dbReference>
<proteinExistence type="inferred from homology"/>
<dbReference type="InterPro" id="IPR001264">
    <property type="entry name" value="Glyco_trans_51"/>
</dbReference>
<feature type="domain" description="Glycosyl transferase family 51" evidence="20">
    <location>
        <begin position="54"/>
        <end position="230"/>
    </location>
</feature>
<dbReference type="InterPro" id="IPR050396">
    <property type="entry name" value="Glycosyltr_51/Transpeptidase"/>
</dbReference>
<evidence type="ECO:0000256" key="17">
    <source>
        <dbReference type="ARBA" id="ARBA00049902"/>
    </source>
</evidence>
<evidence type="ECO:0000256" key="10">
    <source>
        <dbReference type="ARBA" id="ARBA00022801"/>
    </source>
</evidence>
<keyword evidence="11" id="KW-0133">Cell shape</keyword>
<dbReference type="RefSeq" id="WP_092912065.1">
    <property type="nucleotide sequence ID" value="NZ_FOXB01000013.1"/>
</dbReference>
<evidence type="ECO:0000256" key="2">
    <source>
        <dbReference type="ARBA" id="ARBA00004752"/>
    </source>
</evidence>
<evidence type="ECO:0000256" key="12">
    <source>
        <dbReference type="ARBA" id="ARBA00022984"/>
    </source>
</evidence>
<comment type="similarity">
    <text evidence="3">In the C-terminal section; belongs to the transpeptidase family.</text>
</comment>
<evidence type="ECO:0000256" key="13">
    <source>
        <dbReference type="ARBA" id="ARBA00023136"/>
    </source>
</evidence>
<evidence type="ECO:0000256" key="8">
    <source>
        <dbReference type="ARBA" id="ARBA00022676"/>
    </source>
</evidence>
<evidence type="ECO:0000256" key="16">
    <source>
        <dbReference type="ARBA" id="ARBA00034000"/>
    </source>
</evidence>
<dbReference type="InterPro" id="IPR023346">
    <property type="entry name" value="Lysozyme-like_dom_sf"/>
</dbReference>
<protein>
    <submittedName>
        <fullName evidence="21">Penicillin-binding protein 1A</fullName>
    </submittedName>
</protein>
<organism evidence="21 22">
    <name type="scientific">Hydrogenimonas thermophila</name>
    <dbReference type="NCBI Taxonomy" id="223786"/>
    <lineage>
        <taxon>Bacteria</taxon>
        <taxon>Pseudomonadati</taxon>
        <taxon>Campylobacterota</taxon>
        <taxon>Epsilonproteobacteria</taxon>
        <taxon>Campylobacterales</taxon>
        <taxon>Hydrogenimonadaceae</taxon>
        <taxon>Hydrogenimonas</taxon>
    </lineage>
</organism>
<dbReference type="GO" id="GO:0005886">
    <property type="term" value="C:plasma membrane"/>
    <property type="evidence" value="ECO:0007669"/>
    <property type="project" value="UniProtKB-SubCell"/>
</dbReference>
<dbReference type="STRING" id="223786.SAMN05216234_11315"/>
<dbReference type="Gene3D" id="1.10.3810.10">
    <property type="entry name" value="Biosynthetic peptidoglycan transglycosylase-like"/>
    <property type="match status" value="1"/>
</dbReference>
<keyword evidence="7" id="KW-0645">Protease</keyword>
<keyword evidence="15" id="KW-0961">Cell wall biogenesis/degradation</keyword>
<dbReference type="UniPathway" id="UPA00219"/>
<evidence type="ECO:0000259" key="20">
    <source>
        <dbReference type="Pfam" id="PF00912"/>
    </source>
</evidence>
<keyword evidence="18" id="KW-0812">Transmembrane</keyword>
<dbReference type="PANTHER" id="PTHR32282:SF11">
    <property type="entry name" value="PENICILLIN-BINDING PROTEIN 1B"/>
    <property type="match status" value="1"/>
</dbReference>
<name>A0A1I5P1A2_9BACT</name>
<comment type="catalytic activity">
    <reaction evidence="16">
        <text>Preferential cleavage: (Ac)2-L-Lys-D-Ala-|-D-Ala. Also transpeptidation of peptidyl-alanyl moieties that are N-acyl substituents of D-alanine.</text>
        <dbReference type="EC" id="3.4.16.4"/>
    </reaction>
</comment>
<evidence type="ECO:0000313" key="21">
    <source>
        <dbReference type="EMBL" id="SFP27787.1"/>
    </source>
</evidence>
<comment type="catalytic activity">
    <reaction evidence="17">
        <text>[GlcNAc-(1-&gt;4)-Mur2Ac(oyl-L-Ala-gamma-D-Glu-L-Lys-D-Ala-D-Ala)](n)-di-trans,octa-cis-undecaprenyl diphosphate + beta-D-GlcNAc-(1-&gt;4)-Mur2Ac(oyl-L-Ala-gamma-D-Glu-L-Lys-D-Ala-D-Ala)-di-trans,octa-cis-undecaprenyl diphosphate = [GlcNAc-(1-&gt;4)-Mur2Ac(oyl-L-Ala-gamma-D-Glu-L-Lys-D-Ala-D-Ala)](n+1)-di-trans,octa-cis-undecaprenyl diphosphate + di-trans,octa-cis-undecaprenyl diphosphate + H(+)</text>
        <dbReference type="Rhea" id="RHEA:23708"/>
        <dbReference type="Rhea" id="RHEA-COMP:9602"/>
        <dbReference type="Rhea" id="RHEA-COMP:9603"/>
        <dbReference type="ChEBI" id="CHEBI:15378"/>
        <dbReference type="ChEBI" id="CHEBI:58405"/>
        <dbReference type="ChEBI" id="CHEBI:60033"/>
        <dbReference type="ChEBI" id="CHEBI:78435"/>
        <dbReference type="EC" id="2.4.99.28"/>
    </reaction>
</comment>
<dbReference type="InterPro" id="IPR036950">
    <property type="entry name" value="PBP_transglycosylase"/>
</dbReference>
<dbReference type="EMBL" id="FOXB01000013">
    <property type="protein sequence ID" value="SFP27787.1"/>
    <property type="molecule type" value="Genomic_DNA"/>
</dbReference>
<dbReference type="GO" id="GO:0071555">
    <property type="term" value="P:cell wall organization"/>
    <property type="evidence" value="ECO:0007669"/>
    <property type="project" value="UniProtKB-KW"/>
</dbReference>
<dbReference type="GO" id="GO:0030288">
    <property type="term" value="C:outer membrane-bounded periplasmic space"/>
    <property type="evidence" value="ECO:0007669"/>
    <property type="project" value="TreeGrafter"/>
</dbReference>
<keyword evidence="10" id="KW-0378">Hydrolase</keyword>
<reference evidence="21 22" key="1">
    <citation type="submission" date="2016-10" db="EMBL/GenBank/DDBJ databases">
        <authorList>
            <person name="de Groot N.N."/>
        </authorList>
    </citation>
    <scope>NUCLEOTIDE SEQUENCE [LARGE SCALE GENOMIC DNA]</scope>
    <source>
        <strain evidence="21 22">EP1-55-1</strain>
    </source>
</reference>
<dbReference type="AlphaFoldDB" id="A0A1I5P1A2"/>
<evidence type="ECO:0000256" key="14">
    <source>
        <dbReference type="ARBA" id="ARBA00023268"/>
    </source>
</evidence>
<dbReference type="GO" id="GO:0006508">
    <property type="term" value="P:proteolysis"/>
    <property type="evidence" value="ECO:0007669"/>
    <property type="project" value="UniProtKB-KW"/>
</dbReference>
<evidence type="ECO:0000256" key="4">
    <source>
        <dbReference type="ARBA" id="ARBA00007739"/>
    </source>
</evidence>
<dbReference type="GO" id="GO:0008955">
    <property type="term" value="F:peptidoglycan glycosyltransferase activity"/>
    <property type="evidence" value="ECO:0007669"/>
    <property type="project" value="UniProtKB-EC"/>
</dbReference>
<dbReference type="FunFam" id="1.10.3810.10:FF:000001">
    <property type="entry name" value="Penicillin-binding protein 1A"/>
    <property type="match status" value="1"/>
</dbReference>
<evidence type="ECO:0000256" key="15">
    <source>
        <dbReference type="ARBA" id="ARBA00023316"/>
    </source>
</evidence>
<keyword evidence="12" id="KW-0573">Peptidoglycan synthesis</keyword>
<comment type="similarity">
    <text evidence="4">In the N-terminal section; belongs to the glycosyltransferase 51 family.</text>
</comment>
<evidence type="ECO:0000256" key="18">
    <source>
        <dbReference type="SAM" id="Phobius"/>
    </source>
</evidence>
<feature type="transmembrane region" description="Helical" evidence="18">
    <location>
        <begin position="12"/>
        <end position="29"/>
    </location>
</feature>
<dbReference type="Pfam" id="PF00905">
    <property type="entry name" value="Transpeptidase"/>
    <property type="match status" value="1"/>
</dbReference>
<evidence type="ECO:0000256" key="7">
    <source>
        <dbReference type="ARBA" id="ARBA00022670"/>
    </source>
</evidence>
<dbReference type="Proteomes" id="UP000199227">
    <property type="component" value="Unassembled WGS sequence"/>
</dbReference>
<dbReference type="PANTHER" id="PTHR32282">
    <property type="entry name" value="BINDING PROTEIN TRANSPEPTIDASE, PUTATIVE-RELATED"/>
    <property type="match status" value="1"/>
</dbReference>
<comment type="subcellular location">
    <subcellularLocation>
        <location evidence="1">Cell membrane</location>
    </subcellularLocation>
</comment>
<evidence type="ECO:0000256" key="9">
    <source>
        <dbReference type="ARBA" id="ARBA00022679"/>
    </source>
</evidence>
<dbReference type="SUPFAM" id="SSF53955">
    <property type="entry name" value="Lysozyme-like"/>
    <property type="match status" value="1"/>
</dbReference>
<keyword evidence="18" id="KW-1133">Transmembrane helix</keyword>
<evidence type="ECO:0000256" key="3">
    <source>
        <dbReference type="ARBA" id="ARBA00007090"/>
    </source>
</evidence>
<comment type="pathway">
    <text evidence="2">Cell wall biogenesis; peptidoglycan biosynthesis.</text>
</comment>
<evidence type="ECO:0000313" key="22">
    <source>
        <dbReference type="Proteomes" id="UP000199227"/>
    </source>
</evidence>
<keyword evidence="5" id="KW-1003">Cell membrane</keyword>
<keyword evidence="13 18" id="KW-0472">Membrane</keyword>
<evidence type="ECO:0000256" key="11">
    <source>
        <dbReference type="ARBA" id="ARBA00022960"/>
    </source>
</evidence>
<keyword evidence="8" id="KW-0328">Glycosyltransferase</keyword>
<gene>
    <name evidence="21" type="ORF">SAMN05216234_11315</name>
</gene>
<feature type="domain" description="Penicillin-binding protein transpeptidase" evidence="19">
    <location>
        <begin position="324"/>
        <end position="594"/>
    </location>
</feature>
<keyword evidence="14" id="KW-0511">Multifunctional enzyme</keyword>
<dbReference type="GO" id="GO:0009252">
    <property type="term" value="P:peptidoglycan biosynthetic process"/>
    <property type="evidence" value="ECO:0007669"/>
    <property type="project" value="UniProtKB-UniPathway"/>
</dbReference>
<keyword evidence="22" id="KW-1185">Reference proteome</keyword>
<dbReference type="SUPFAM" id="SSF56601">
    <property type="entry name" value="beta-lactamase/transpeptidase-like"/>
    <property type="match status" value="1"/>
</dbReference>
<keyword evidence="9" id="KW-0808">Transferase</keyword>
<evidence type="ECO:0000256" key="6">
    <source>
        <dbReference type="ARBA" id="ARBA00022645"/>
    </source>
</evidence>
<evidence type="ECO:0000259" key="19">
    <source>
        <dbReference type="Pfam" id="PF00905"/>
    </source>
</evidence>
<dbReference type="InterPro" id="IPR001460">
    <property type="entry name" value="PCN-bd_Tpept"/>
</dbReference>
<sequence>MIRFLFRWIVRLLFLAGFAVFGYLVYFYFEIAHEVEPLVHYNPPKTTQIFDRNGKLLANVFEKEHRLYVPYKEIPGRVIEALVAIEDTLFYEHHGVNPEAIFRAIIKDIKARKMVEGASTLTQQLIKSTLLTRKKKIERKIKEALLAIRLEQLLSKEEILERYLNAVFFGHGYYGIRTAAYGYFRKDLDELTLKEIAVLVGLPKAPSAYDPTRHYANAMARANRVLNRMKALGWIDEETYLREIKEAPKVYDDTLTKNRAPYIVDAVMNMLQKEYPDIRRGGYKIETAIDLEYQQMAKSALNYGYDAYLKRHQNDDTNTSVFNGAMVVLDGRSGDILAMVGGVDYKKSAFNRAVSSRRQVGSAFKPFIYQTALELGYNPESKVADIARTYRFESGDTKKLWQPKNYEKDYKGMITLREALIHSRNLATINLVSEIGIMTLHKKLSPLGVKNLPYNLSIALGNIALSPLQVARLYTVFADMGRLHEPRLVTNIYDNNSRLIKHYNAKVKKIYSESQAYLMVDILRDIVKRGTGRNARVKGMDVAGKTGTTNKSVDTWFCSFTPDVEAVVWFGNDNNTPLARRETGGRTAAPVVRYFYQKLIQIHPEFKRKFKEPEGVYHVMQNGKDLIYTDKSPLPKEDQIIENEEIIF</sequence>
<evidence type="ECO:0000256" key="1">
    <source>
        <dbReference type="ARBA" id="ARBA00004236"/>
    </source>
</evidence>
<dbReference type="GO" id="GO:0009002">
    <property type="term" value="F:serine-type D-Ala-D-Ala carboxypeptidase activity"/>
    <property type="evidence" value="ECO:0007669"/>
    <property type="project" value="UniProtKB-EC"/>
</dbReference>